<keyword evidence="3" id="KW-1185">Reference proteome</keyword>
<evidence type="ECO:0000313" key="3">
    <source>
        <dbReference type="Proteomes" id="UP001396898"/>
    </source>
</evidence>
<evidence type="ECO:0000313" key="2">
    <source>
        <dbReference type="EMBL" id="KAK8028140.1"/>
    </source>
</evidence>
<feature type="compositionally biased region" description="Basic and acidic residues" evidence="1">
    <location>
        <begin position="37"/>
        <end position="54"/>
    </location>
</feature>
<reference evidence="2 3" key="1">
    <citation type="submission" date="2023-01" db="EMBL/GenBank/DDBJ databases">
        <title>Analysis of 21 Apiospora genomes using comparative genomics revels a genus with tremendous synthesis potential of carbohydrate active enzymes and secondary metabolites.</title>
        <authorList>
            <person name="Sorensen T."/>
        </authorList>
    </citation>
    <scope>NUCLEOTIDE SEQUENCE [LARGE SCALE GENOMIC DNA]</scope>
    <source>
        <strain evidence="2 3">CBS 20057</strain>
    </source>
</reference>
<name>A0ABR1S9S8_9PEZI</name>
<accession>A0ABR1S9S8</accession>
<sequence length="158" mass="17501">MTLASKLTIHHAQICLRKMATTIQTSDRPETATTDMSKGRYTDGQKLEGPDDGHDDVAIAPQRPRLGCRWGFLGPELIWKFELADVISVVVCGFRRNMQARAPYGRQGKDPTCMKQRTIGRGGDAAASGSKPFNLAKRTPISFEAVFDPVRHWTGLDE</sequence>
<dbReference type="EMBL" id="JAQQWI010000007">
    <property type="protein sequence ID" value="KAK8028140.1"/>
    <property type="molecule type" value="Genomic_DNA"/>
</dbReference>
<protein>
    <submittedName>
        <fullName evidence="2">Uncharacterized protein</fullName>
    </submittedName>
</protein>
<evidence type="ECO:0000256" key="1">
    <source>
        <dbReference type="SAM" id="MobiDB-lite"/>
    </source>
</evidence>
<feature type="region of interest" description="Disordered" evidence="1">
    <location>
        <begin position="25"/>
        <end position="54"/>
    </location>
</feature>
<comment type="caution">
    <text evidence="2">The sequence shown here is derived from an EMBL/GenBank/DDBJ whole genome shotgun (WGS) entry which is preliminary data.</text>
</comment>
<dbReference type="Proteomes" id="UP001396898">
    <property type="component" value="Unassembled WGS sequence"/>
</dbReference>
<proteinExistence type="predicted"/>
<feature type="compositionally biased region" description="Polar residues" evidence="1">
    <location>
        <begin position="25"/>
        <end position="36"/>
    </location>
</feature>
<gene>
    <name evidence="2" type="ORF">PG991_005196</name>
</gene>
<organism evidence="2 3">
    <name type="scientific">Apiospora marii</name>
    <dbReference type="NCBI Taxonomy" id="335849"/>
    <lineage>
        <taxon>Eukaryota</taxon>
        <taxon>Fungi</taxon>
        <taxon>Dikarya</taxon>
        <taxon>Ascomycota</taxon>
        <taxon>Pezizomycotina</taxon>
        <taxon>Sordariomycetes</taxon>
        <taxon>Xylariomycetidae</taxon>
        <taxon>Amphisphaeriales</taxon>
        <taxon>Apiosporaceae</taxon>
        <taxon>Apiospora</taxon>
    </lineage>
</organism>